<evidence type="ECO:0000256" key="1">
    <source>
        <dbReference type="SAM" id="Phobius"/>
    </source>
</evidence>
<dbReference type="Pfam" id="PF20398">
    <property type="entry name" value="DUF6691"/>
    <property type="match status" value="1"/>
</dbReference>
<accession>A0A7W9VUI0</accession>
<keyword evidence="1" id="KW-1133">Transmembrane helix</keyword>
<feature type="transmembrane region" description="Helical" evidence="1">
    <location>
        <begin position="43"/>
        <end position="62"/>
    </location>
</feature>
<keyword evidence="1" id="KW-0472">Membrane</keyword>
<keyword evidence="1" id="KW-0812">Transmembrane</keyword>
<dbReference type="AlphaFoldDB" id="A0A7W9VUI0"/>
<feature type="transmembrane region" description="Helical" evidence="1">
    <location>
        <begin position="116"/>
        <end position="134"/>
    </location>
</feature>
<organism evidence="2 3">
    <name type="scientific">Aquamicrobium lusatiense</name>
    <dbReference type="NCBI Taxonomy" id="89772"/>
    <lineage>
        <taxon>Bacteria</taxon>
        <taxon>Pseudomonadati</taxon>
        <taxon>Pseudomonadota</taxon>
        <taxon>Alphaproteobacteria</taxon>
        <taxon>Hyphomicrobiales</taxon>
        <taxon>Phyllobacteriaceae</taxon>
        <taxon>Aquamicrobium</taxon>
    </lineage>
</organism>
<dbReference type="EMBL" id="JACHEU010000001">
    <property type="protein sequence ID" value="MBB6011027.1"/>
    <property type="molecule type" value="Genomic_DNA"/>
</dbReference>
<sequence length="136" mass="13990">MSRMITALLIGLVFGTGIALSGMINPAKVLNFFDVAGTWDPSLAFVMGGALIVTAIGYRLVLKNPAPLLDTAFHLPARKDIDLPLLAGAGLFGVGWGIAGFCPGGSIPALGLGQPAALIFVASMVCGIAVTRLIRR</sequence>
<gene>
    <name evidence="2" type="ORF">HNR59_000372</name>
</gene>
<feature type="transmembrane region" description="Helical" evidence="1">
    <location>
        <begin position="83"/>
        <end position="110"/>
    </location>
</feature>
<name>A0A7W9VUI0_9HYPH</name>
<dbReference type="RefSeq" id="WP_183825185.1">
    <property type="nucleotide sequence ID" value="NZ_JACHEU010000001.1"/>
</dbReference>
<evidence type="ECO:0008006" key="4">
    <source>
        <dbReference type="Google" id="ProtNLM"/>
    </source>
</evidence>
<protein>
    <recommendedName>
        <fullName evidence="4">Permease</fullName>
    </recommendedName>
</protein>
<dbReference type="Proteomes" id="UP000533306">
    <property type="component" value="Unassembled WGS sequence"/>
</dbReference>
<evidence type="ECO:0000313" key="3">
    <source>
        <dbReference type="Proteomes" id="UP000533306"/>
    </source>
</evidence>
<proteinExistence type="predicted"/>
<comment type="caution">
    <text evidence="2">The sequence shown here is derived from an EMBL/GenBank/DDBJ whole genome shotgun (WGS) entry which is preliminary data.</text>
</comment>
<evidence type="ECO:0000313" key="2">
    <source>
        <dbReference type="EMBL" id="MBB6011027.1"/>
    </source>
</evidence>
<keyword evidence="3" id="KW-1185">Reference proteome</keyword>
<dbReference type="InterPro" id="IPR046513">
    <property type="entry name" value="DUF6691"/>
</dbReference>
<reference evidence="2 3" key="1">
    <citation type="submission" date="2020-08" db="EMBL/GenBank/DDBJ databases">
        <title>Genomic Encyclopedia of Type Strains, Phase IV (KMG-IV): sequencing the most valuable type-strain genomes for metagenomic binning, comparative biology and taxonomic classification.</title>
        <authorList>
            <person name="Goeker M."/>
        </authorList>
    </citation>
    <scope>NUCLEOTIDE SEQUENCE [LARGE SCALE GENOMIC DNA]</scope>
    <source>
        <strain evidence="2 3">DSM 11099</strain>
    </source>
</reference>